<name>A0ABD2MQQ1_9CUCU</name>
<evidence type="ECO:0000256" key="1">
    <source>
        <dbReference type="SAM" id="Coils"/>
    </source>
</evidence>
<sequence>MCRQADENDTGEGGNVDGHFEVLKSIALRESVDFFSDKITDSERKLKKFEDYFKVIEEIKEENIQLNAEVSKLSSKVNSLEQNSRSKHVDSQDVP</sequence>
<proteinExistence type="predicted"/>
<gene>
    <name evidence="2" type="ORF">HHI36_007827</name>
</gene>
<comment type="caution">
    <text evidence="2">The sequence shown here is derived from an EMBL/GenBank/DDBJ whole genome shotgun (WGS) entry which is preliminary data.</text>
</comment>
<keyword evidence="1" id="KW-0175">Coiled coil</keyword>
<dbReference type="Proteomes" id="UP001516400">
    <property type="component" value="Unassembled WGS sequence"/>
</dbReference>
<reference evidence="2 3" key="1">
    <citation type="journal article" date="2021" name="BMC Biol.">
        <title>Horizontally acquired antibacterial genes associated with adaptive radiation of ladybird beetles.</title>
        <authorList>
            <person name="Li H.S."/>
            <person name="Tang X.F."/>
            <person name="Huang Y.H."/>
            <person name="Xu Z.Y."/>
            <person name="Chen M.L."/>
            <person name="Du X.Y."/>
            <person name="Qiu B.Y."/>
            <person name="Chen P.T."/>
            <person name="Zhang W."/>
            <person name="Slipinski A."/>
            <person name="Escalona H.E."/>
            <person name="Waterhouse R.M."/>
            <person name="Zwick A."/>
            <person name="Pang H."/>
        </authorList>
    </citation>
    <scope>NUCLEOTIDE SEQUENCE [LARGE SCALE GENOMIC DNA]</scope>
    <source>
        <strain evidence="2">SYSU2018</strain>
    </source>
</reference>
<dbReference type="EMBL" id="JABFTP020000021">
    <property type="protein sequence ID" value="KAL3268725.1"/>
    <property type="molecule type" value="Genomic_DNA"/>
</dbReference>
<keyword evidence="3" id="KW-1185">Reference proteome</keyword>
<evidence type="ECO:0000313" key="3">
    <source>
        <dbReference type="Proteomes" id="UP001516400"/>
    </source>
</evidence>
<dbReference type="AlphaFoldDB" id="A0ABD2MQQ1"/>
<accession>A0ABD2MQQ1</accession>
<evidence type="ECO:0000313" key="2">
    <source>
        <dbReference type="EMBL" id="KAL3268725.1"/>
    </source>
</evidence>
<organism evidence="2 3">
    <name type="scientific">Cryptolaemus montrouzieri</name>
    <dbReference type="NCBI Taxonomy" id="559131"/>
    <lineage>
        <taxon>Eukaryota</taxon>
        <taxon>Metazoa</taxon>
        <taxon>Ecdysozoa</taxon>
        <taxon>Arthropoda</taxon>
        <taxon>Hexapoda</taxon>
        <taxon>Insecta</taxon>
        <taxon>Pterygota</taxon>
        <taxon>Neoptera</taxon>
        <taxon>Endopterygota</taxon>
        <taxon>Coleoptera</taxon>
        <taxon>Polyphaga</taxon>
        <taxon>Cucujiformia</taxon>
        <taxon>Coccinelloidea</taxon>
        <taxon>Coccinellidae</taxon>
        <taxon>Scymninae</taxon>
        <taxon>Scymnini</taxon>
        <taxon>Cryptolaemus</taxon>
    </lineage>
</organism>
<protein>
    <submittedName>
        <fullName evidence="2">Uncharacterized protein</fullName>
    </submittedName>
</protein>
<feature type="coiled-coil region" evidence="1">
    <location>
        <begin position="49"/>
        <end position="83"/>
    </location>
</feature>